<feature type="region of interest" description="Disordered" evidence="2">
    <location>
        <begin position="38"/>
        <end position="83"/>
    </location>
</feature>
<feature type="compositionally biased region" description="Low complexity" evidence="2">
    <location>
        <begin position="38"/>
        <end position="49"/>
    </location>
</feature>
<evidence type="ECO:0000313" key="5">
    <source>
        <dbReference type="Proteomes" id="UP001147695"/>
    </source>
</evidence>
<dbReference type="EMBL" id="JAPZBQ010000003">
    <property type="protein sequence ID" value="KAJ5339536.1"/>
    <property type="molecule type" value="Genomic_DNA"/>
</dbReference>
<feature type="domain" description="Xylanolytic transcriptional activator regulatory" evidence="3">
    <location>
        <begin position="195"/>
        <end position="314"/>
    </location>
</feature>
<dbReference type="GO" id="GO:0008270">
    <property type="term" value="F:zinc ion binding"/>
    <property type="evidence" value="ECO:0007669"/>
    <property type="project" value="InterPro"/>
</dbReference>
<reference evidence="4" key="2">
    <citation type="journal article" date="2023" name="IMA Fungus">
        <title>Comparative genomic study of the Penicillium genus elucidates a diverse pangenome and 15 lateral gene transfer events.</title>
        <authorList>
            <person name="Petersen C."/>
            <person name="Sorensen T."/>
            <person name="Nielsen M.R."/>
            <person name="Sondergaard T.E."/>
            <person name="Sorensen J.L."/>
            <person name="Fitzpatrick D.A."/>
            <person name="Frisvad J.C."/>
            <person name="Nielsen K.L."/>
        </authorList>
    </citation>
    <scope>NUCLEOTIDE SEQUENCE</scope>
    <source>
        <strain evidence="4">IBT 35673</strain>
    </source>
</reference>
<dbReference type="InterPro" id="IPR050987">
    <property type="entry name" value="AtrR-like"/>
</dbReference>
<dbReference type="AlphaFoldDB" id="A0A9W9QKC6"/>
<evidence type="ECO:0000313" key="4">
    <source>
        <dbReference type="EMBL" id="KAJ5339536.1"/>
    </source>
</evidence>
<dbReference type="InterPro" id="IPR007219">
    <property type="entry name" value="XnlR_reg_dom"/>
</dbReference>
<comment type="caution">
    <text evidence="4">The sequence shown here is derived from an EMBL/GenBank/DDBJ whole genome shotgun (WGS) entry which is preliminary data.</text>
</comment>
<dbReference type="PANTHER" id="PTHR46910:SF32">
    <property type="entry name" value="TRANSCRIPTION FACTOR DOMAIN-CONTAINING PROTEIN-RELATED"/>
    <property type="match status" value="1"/>
</dbReference>
<feature type="region of interest" description="Disordered" evidence="2">
    <location>
        <begin position="1"/>
        <end position="20"/>
    </location>
</feature>
<keyword evidence="1" id="KW-0539">Nucleus</keyword>
<sequence>MPPKGSADKRAARRNRRVTRAYINDLHERLSALQFRITQSSHSTSKQTQDVVEQSGIGDSADTPPASGEDDNPGPSPEQPTTTYKAQDFTQATAPLTNPLAFHATDWVLGPMGEPLFMGTSSSWSFSRRILGMTHLQLTGNPLLPDKETQIFDGYAYDLEWDGNKANCHHDIFDVSNLPSLDFAKYLITSVKFHCAQLFYLFDEEEFMNTLAAFYQNPAREAQRSPLWFCHLLLILAFGKMFVVQSSQQNGPAGIEYFLQAMQCMPDLNFFHGDPIEKIQVLCCGALYLQSIHSRLQAYRMIGTALRLALENGMYTEMHGSCFDEDYIQRKAMEMQVRLCQILAKVDITVYGSEGKLDSRYLSATQSVLRDIAKVTERLNSRFDLYTNGCMNGTSRISAHLHILEHQCIILTTRPLLYIFLQSKLGQSDPTLLDWLRSGTVKALLHMCVESAQQILRVLSSLREQGLLETFLPFDMDAASTSTISLLVAAAIDPSLLRDPSPWSQRAHTIFDRMVLCGNHAAKLVQSELKQLDDELAQLSMKEGVGTSLIRAGNTYSQSRGLNHFAEGMPPVAASSHSPLELDFDERFGQHYELSPNQMMELANSLDLNSLSWPIPSAQSISGLDI</sequence>
<dbReference type="GO" id="GO:0003677">
    <property type="term" value="F:DNA binding"/>
    <property type="evidence" value="ECO:0007669"/>
    <property type="project" value="InterPro"/>
</dbReference>
<proteinExistence type="predicted"/>
<dbReference type="GO" id="GO:0003700">
    <property type="term" value="F:DNA-binding transcription factor activity"/>
    <property type="evidence" value="ECO:0007669"/>
    <property type="project" value="InterPro"/>
</dbReference>
<dbReference type="Proteomes" id="UP001147695">
    <property type="component" value="Unassembled WGS sequence"/>
</dbReference>
<evidence type="ECO:0000259" key="3">
    <source>
        <dbReference type="Pfam" id="PF04082"/>
    </source>
</evidence>
<feature type="compositionally biased region" description="Basic and acidic residues" evidence="2">
    <location>
        <begin position="1"/>
        <end position="10"/>
    </location>
</feature>
<dbReference type="CDD" id="cd12148">
    <property type="entry name" value="fungal_TF_MHR"/>
    <property type="match status" value="1"/>
</dbReference>
<gene>
    <name evidence="4" type="ORF">N7452_006264</name>
</gene>
<dbReference type="GO" id="GO:0006351">
    <property type="term" value="P:DNA-templated transcription"/>
    <property type="evidence" value="ECO:0007669"/>
    <property type="project" value="InterPro"/>
</dbReference>
<evidence type="ECO:0000256" key="2">
    <source>
        <dbReference type="SAM" id="MobiDB-lite"/>
    </source>
</evidence>
<evidence type="ECO:0000256" key="1">
    <source>
        <dbReference type="ARBA" id="ARBA00023242"/>
    </source>
</evidence>
<dbReference type="Pfam" id="PF04082">
    <property type="entry name" value="Fungal_trans"/>
    <property type="match status" value="1"/>
</dbReference>
<name>A0A9W9QKC6_PENBR</name>
<protein>
    <recommendedName>
        <fullName evidence="3">Xylanolytic transcriptional activator regulatory domain-containing protein</fullName>
    </recommendedName>
</protein>
<dbReference type="PANTHER" id="PTHR46910">
    <property type="entry name" value="TRANSCRIPTION FACTOR PDR1"/>
    <property type="match status" value="1"/>
</dbReference>
<reference evidence="4" key="1">
    <citation type="submission" date="2022-12" db="EMBL/GenBank/DDBJ databases">
        <authorList>
            <person name="Petersen C."/>
        </authorList>
    </citation>
    <scope>NUCLEOTIDE SEQUENCE</scope>
    <source>
        <strain evidence="4">IBT 35673</strain>
    </source>
</reference>
<accession>A0A9W9QKC6</accession>
<organism evidence="4 5">
    <name type="scientific">Penicillium brevicompactum</name>
    <dbReference type="NCBI Taxonomy" id="5074"/>
    <lineage>
        <taxon>Eukaryota</taxon>
        <taxon>Fungi</taxon>
        <taxon>Dikarya</taxon>
        <taxon>Ascomycota</taxon>
        <taxon>Pezizomycotina</taxon>
        <taxon>Eurotiomycetes</taxon>
        <taxon>Eurotiomycetidae</taxon>
        <taxon>Eurotiales</taxon>
        <taxon>Aspergillaceae</taxon>
        <taxon>Penicillium</taxon>
    </lineage>
</organism>